<dbReference type="AlphaFoldDB" id="A0A3D8Y4U4"/>
<dbReference type="Proteomes" id="UP000256373">
    <property type="component" value="Unassembled WGS sequence"/>
</dbReference>
<name>A0A3D8Y4U4_9BACT</name>
<gene>
    <name evidence="1" type="ORF">DSL64_26245</name>
</gene>
<comment type="caution">
    <text evidence="1">The sequence shown here is derived from an EMBL/GenBank/DDBJ whole genome shotgun (WGS) entry which is preliminary data.</text>
</comment>
<protein>
    <submittedName>
        <fullName evidence="1">Uncharacterized protein</fullName>
    </submittedName>
</protein>
<sequence length="80" mass="8869">MTCMTGKELFDHYQAAALRNGFGSAEFSYGNVLFEAMKLEGEATVFRKLEEAYAKGRKIQLAYSTSAKGEHTEPDLVVIT</sequence>
<reference evidence="1 2" key="1">
    <citation type="submission" date="2018-07" db="EMBL/GenBank/DDBJ databases">
        <title>Dyadobacter roseus sp. nov., isolated from rose rhizosphere soil.</title>
        <authorList>
            <person name="Chen L."/>
        </authorList>
    </citation>
    <scope>NUCLEOTIDE SEQUENCE [LARGE SCALE GENOMIC DNA]</scope>
    <source>
        <strain evidence="1 2">RS19</strain>
    </source>
</reference>
<dbReference type="OrthoDB" id="964453at2"/>
<evidence type="ECO:0000313" key="2">
    <source>
        <dbReference type="Proteomes" id="UP000256373"/>
    </source>
</evidence>
<accession>A0A3D8Y4U4</accession>
<dbReference type="EMBL" id="QNUL01000036">
    <property type="protein sequence ID" value="REA56626.1"/>
    <property type="molecule type" value="Genomic_DNA"/>
</dbReference>
<evidence type="ECO:0000313" key="1">
    <source>
        <dbReference type="EMBL" id="REA56626.1"/>
    </source>
</evidence>
<organism evidence="1 2">
    <name type="scientific">Dyadobacter luteus</name>
    <dbReference type="NCBI Taxonomy" id="2259619"/>
    <lineage>
        <taxon>Bacteria</taxon>
        <taxon>Pseudomonadati</taxon>
        <taxon>Bacteroidota</taxon>
        <taxon>Cytophagia</taxon>
        <taxon>Cytophagales</taxon>
        <taxon>Spirosomataceae</taxon>
        <taxon>Dyadobacter</taxon>
    </lineage>
</organism>
<proteinExistence type="predicted"/>
<keyword evidence="2" id="KW-1185">Reference proteome</keyword>